<accession>A0A0V0GU62</accession>
<organism evidence="1">
    <name type="scientific">Solanum chacoense</name>
    <name type="common">Chaco potato</name>
    <dbReference type="NCBI Taxonomy" id="4108"/>
    <lineage>
        <taxon>Eukaryota</taxon>
        <taxon>Viridiplantae</taxon>
        <taxon>Streptophyta</taxon>
        <taxon>Embryophyta</taxon>
        <taxon>Tracheophyta</taxon>
        <taxon>Spermatophyta</taxon>
        <taxon>Magnoliopsida</taxon>
        <taxon>eudicotyledons</taxon>
        <taxon>Gunneridae</taxon>
        <taxon>Pentapetalae</taxon>
        <taxon>asterids</taxon>
        <taxon>lamiids</taxon>
        <taxon>Solanales</taxon>
        <taxon>Solanaceae</taxon>
        <taxon>Solanoideae</taxon>
        <taxon>Solaneae</taxon>
        <taxon>Solanum</taxon>
    </lineage>
</organism>
<dbReference type="AlphaFoldDB" id="A0A0V0GU62"/>
<proteinExistence type="predicted"/>
<protein>
    <submittedName>
        <fullName evidence="1">Putative ovule protein</fullName>
    </submittedName>
</protein>
<dbReference type="EMBL" id="GEDG01031322">
    <property type="protein sequence ID" value="JAP11443.1"/>
    <property type="molecule type" value="Transcribed_RNA"/>
</dbReference>
<reference evidence="1" key="1">
    <citation type="submission" date="2015-12" db="EMBL/GenBank/DDBJ databases">
        <title>Gene expression during late stages of embryo sac development: a critical building block for successful pollen-pistil interactions.</title>
        <authorList>
            <person name="Liu Y."/>
            <person name="Joly V."/>
            <person name="Sabar M."/>
            <person name="Matton D.P."/>
        </authorList>
    </citation>
    <scope>NUCLEOTIDE SEQUENCE</scope>
</reference>
<sequence>MMLMTLVLKQAVGKKNLCRRKITLSHRNRDPRLPKFPLRAHWHLKSIHLTRCNMYRSMNQIFKAMMLHLFHP</sequence>
<evidence type="ECO:0000313" key="1">
    <source>
        <dbReference type="EMBL" id="JAP11443.1"/>
    </source>
</evidence>
<name>A0A0V0GU62_SOLCH</name>